<keyword evidence="5" id="KW-0678">Repressor</keyword>
<sequence>MLVLTRVVGETISIGENISVHVLAINGSNVRFGVEAPRDVSVYRCEIYQRIQNKLVKTRER</sequence>
<evidence type="ECO:0000313" key="7">
    <source>
        <dbReference type="Proteomes" id="UP000050349"/>
    </source>
</evidence>
<dbReference type="InterPro" id="IPR003751">
    <property type="entry name" value="CsrA"/>
</dbReference>
<keyword evidence="3 5" id="KW-0694">RNA-binding</keyword>
<comment type="similarity">
    <text evidence="5">Belongs to the CsrA/RsmA family.</text>
</comment>
<dbReference type="OrthoDB" id="9809061at2"/>
<dbReference type="NCBIfam" id="TIGR00202">
    <property type="entry name" value="csrA"/>
    <property type="match status" value="1"/>
</dbReference>
<dbReference type="GO" id="GO:0005829">
    <property type="term" value="C:cytosol"/>
    <property type="evidence" value="ECO:0007669"/>
    <property type="project" value="TreeGrafter"/>
</dbReference>
<dbReference type="NCBIfam" id="NF002469">
    <property type="entry name" value="PRK01712.1"/>
    <property type="match status" value="1"/>
</dbReference>
<dbReference type="HAMAP" id="MF_00167">
    <property type="entry name" value="CsrA"/>
    <property type="match status" value="1"/>
</dbReference>
<evidence type="ECO:0000256" key="4">
    <source>
        <dbReference type="ARBA" id="ARBA00023159"/>
    </source>
</evidence>
<dbReference type="GO" id="GO:0048027">
    <property type="term" value="F:mRNA 5'-UTR binding"/>
    <property type="evidence" value="ECO:0007669"/>
    <property type="project" value="UniProtKB-UniRule"/>
</dbReference>
<evidence type="ECO:0000256" key="1">
    <source>
        <dbReference type="ARBA" id="ARBA00022490"/>
    </source>
</evidence>
<protein>
    <recommendedName>
        <fullName evidence="5">Translational regulator CsrA</fullName>
    </recommendedName>
    <alternativeName>
        <fullName evidence="5">Carbon storage regulator</fullName>
    </alternativeName>
</protein>
<dbReference type="RefSeq" id="WP_057400317.1">
    <property type="nucleotide sequence ID" value="NZ_LJXB01000092.1"/>
</dbReference>
<organism evidence="6 7">
    <name type="scientific">Pseudomonas fluorescens</name>
    <dbReference type="NCBI Taxonomy" id="294"/>
    <lineage>
        <taxon>Bacteria</taxon>
        <taxon>Pseudomonadati</taxon>
        <taxon>Pseudomonadota</taxon>
        <taxon>Gammaproteobacteria</taxon>
        <taxon>Pseudomonadales</taxon>
        <taxon>Pseudomonadaceae</taxon>
        <taxon>Pseudomonas</taxon>
    </lineage>
</organism>
<dbReference type="GO" id="GO:0006402">
    <property type="term" value="P:mRNA catabolic process"/>
    <property type="evidence" value="ECO:0007669"/>
    <property type="project" value="InterPro"/>
</dbReference>
<evidence type="ECO:0000256" key="3">
    <source>
        <dbReference type="ARBA" id="ARBA00022884"/>
    </source>
</evidence>
<dbReference type="PATRIC" id="fig|294.162.peg.5739"/>
<name>A0A0P8X0G0_PSEFL</name>
<comment type="subunit">
    <text evidence="5">Homodimer; the beta-strands of each monomer intercalate to form a hydrophobic core, while the alpha-helices form wings that extend away from the core.</text>
</comment>
<gene>
    <name evidence="5 6" type="primary">csrA</name>
    <name evidence="6" type="ORF">AN403_784</name>
</gene>
<dbReference type="GO" id="GO:0045947">
    <property type="term" value="P:negative regulation of translational initiation"/>
    <property type="evidence" value="ECO:0007669"/>
    <property type="project" value="UniProtKB-UniRule"/>
</dbReference>
<accession>A0A0P8X0G0</accession>
<reference evidence="6 7" key="1">
    <citation type="submission" date="2015-09" db="EMBL/GenBank/DDBJ databases">
        <authorList>
            <person name="Jackson K.R."/>
            <person name="Lunt B.L."/>
            <person name="Fisher J.N.B."/>
            <person name="Gardner A.V."/>
            <person name="Bailey M.E."/>
            <person name="Deus L.M."/>
            <person name="Earl A.S."/>
            <person name="Gibby P.D."/>
            <person name="Hartmann K.A."/>
            <person name="Liu J.E."/>
            <person name="Manci A.M."/>
            <person name="Nielsen D.A."/>
            <person name="Solomon M.B."/>
            <person name="Breakwell D.P."/>
            <person name="Burnett S.H."/>
            <person name="Grose J.H."/>
        </authorList>
    </citation>
    <scope>NUCLEOTIDE SEQUENCE [LARGE SCALE GENOMIC DNA]</scope>
    <source>
        <strain evidence="6 7">S613</strain>
    </source>
</reference>
<dbReference type="PANTHER" id="PTHR34984:SF1">
    <property type="entry name" value="CARBON STORAGE REGULATOR"/>
    <property type="match status" value="1"/>
</dbReference>
<keyword evidence="1 5" id="KW-0963">Cytoplasm</keyword>
<dbReference type="Proteomes" id="UP000050349">
    <property type="component" value="Unassembled WGS sequence"/>
</dbReference>
<evidence type="ECO:0000256" key="2">
    <source>
        <dbReference type="ARBA" id="ARBA00022845"/>
    </source>
</evidence>
<evidence type="ECO:0000313" key="6">
    <source>
        <dbReference type="EMBL" id="KPU53045.1"/>
    </source>
</evidence>
<comment type="subcellular location">
    <subcellularLocation>
        <location evidence="5">Cytoplasm</location>
    </subcellularLocation>
</comment>
<comment type="caution">
    <text evidence="6">The sequence shown here is derived from an EMBL/GenBank/DDBJ whole genome shotgun (WGS) entry which is preliminary data.</text>
</comment>
<dbReference type="InterPro" id="IPR036107">
    <property type="entry name" value="CsrA_sf"/>
</dbReference>
<keyword evidence="2 5" id="KW-0810">Translation regulation</keyword>
<dbReference type="SUPFAM" id="SSF117130">
    <property type="entry name" value="CsrA-like"/>
    <property type="match status" value="1"/>
</dbReference>
<keyword evidence="4 5" id="KW-0010">Activator</keyword>
<dbReference type="GO" id="GO:0006109">
    <property type="term" value="P:regulation of carbohydrate metabolic process"/>
    <property type="evidence" value="ECO:0007669"/>
    <property type="project" value="UniProtKB-UniRule"/>
</dbReference>
<dbReference type="Pfam" id="PF02599">
    <property type="entry name" value="CsrA"/>
    <property type="match status" value="1"/>
</dbReference>
<proteinExistence type="inferred from homology"/>
<evidence type="ECO:0000256" key="5">
    <source>
        <dbReference type="HAMAP-Rule" id="MF_00167"/>
    </source>
</evidence>
<comment type="function">
    <text evidence="5">A key translational regulator that binds mRNA to regulate translation initiation and/or mRNA stability. Mediates global changes in gene expression, shifting from rapid growth to stress survival by linking envelope stress, the stringent response and the catabolite repression systems. Usually binds in the 5'-UTR; binding at or near the Shine-Dalgarno sequence prevents ribosome-binding, repressing translation, binding elsewhere in the 5'-UTR can activate translation and/or stabilize the mRNA. Its function is antagonized by small RNA(s).</text>
</comment>
<dbReference type="EMBL" id="LJXB01000092">
    <property type="protein sequence ID" value="KPU53045.1"/>
    <property type="molecule type" value="Genomic_DNA"/>
</dbReference>
<dbReference type="Gene3D" id="2.60.40.4380">
    <property type="entry name" value="Translational regulator CsrA"/>
    <property type="match status" value="1"/>
</dbReference>
<dbReference type="PANTHER" id="PTHR34984">
    <property type="entry name" value="CARBON STORAGE REGULATOR"/>
    <property type="match status" value="1"/>
</dbReference>
<dbReference type="AlphaFoldDB" id="A0A0P8X0G0"/>
<dbReference type="GO" id="GO:0045948">
    <property type="term" value="P:positive regulation of translational initiation"/>
    <property type="evidence" value="ECO:0007669"/>
    <property type="project" value="UniProtKB-UniRule"/>
</dbReference>